<evidence type="ECO:0000313" key="1">
    <source>
        <dbReference type="EMBL" id="VFJ94601.1"/>
    </source>
</evidence>
<protein>
    <submittedName>
        <fullName evidence="1">Uncharacterized protein</fullName>
    </submittedName>
</protein>
<dbReference type="AlphaFoldDB" id="A0A450UPY9"/>
<reference evidence="1" key="1">
    <citation type="submission" date="2019-02" db="EMBL/GenBank/DDBJ databases">
        <authorList>
            <person name="Gruber-Vodicka R. H."/>
            <person name="Seah K. B. B."/>
        </authorList>
    </citation>
    <scope>NUCLEOTIDE SEQUENCE</scope>
    <source>
        <strain evidence="1">BECK_M6</strain>
    </source>
</reference>
<proteinExistence type="predicted"/>
<accession>A0A450UPY9</accession>
<organism evidence="1">
    <name type="scientific">Candidatus Kentrum sp. LFY</name>
    <dbReference type="NCBI Taxonomy" id="2126342"/>
    <lineage>
        <taxon>Bacteria</taxon>
        <taxon>Pseudomonadati</taxon>
        <taxon>Pseudomonadota</taxon>
        <taxon>Gammaproteobacteria</taxon>
        <taxon>Candidatus Kentrum</taxon>
    </lineage>
</organism>
<gene>
    <name evidence="1" type="ORF">BECKLFY1418A_GA0070994_10428</name>
</gene>
<dbReference type="EMBL" id="CAADFH010000042">
    <property type="protein sequence ID" value="VFJ94601.1"/>
    <property type="molecule type" value="Genomic_DNA"/>
</dbReference>
<name>A0A450UPY9_9GAMM</name>
<sequence>MIFRLRDRVVYRSELDSDEKILIRLAVRIYVPIPDKESFPPWVKVTRGSHVIPSGARGLLPSILLAMLSWPRLCFCLTTPENERETKTRIIAARSNPFISRSASQISHPVTERQFCCTDAGSCFVASRQSFSSAITTISHVEDPSPRRRKILSPPEMRFFPL</sequence>